<protein>
    <submittedName>
        <fullName evidence="3">Cholesterol transport system auxiliary component</fullName>
    </submittedName>
</protein>
<feature type="chain" id="PRO_5017584938" evidence="1">
    <location>
        <begin position="20"/>
        <end position="191"/>
    </location>
</feature>
<dbReference type="EMBL" id="QRDP01000004">
    <property type="protein sequence ID" value="RED16743.1"/>
    <property type="molecule type" value="Genomic_DNA"/>
</dbReference>
<dbReference type="RefSeq" id="WP_211306402.1">
    <property type="nucleotide sequence ID" value="NZ_QRDP01000004.1"/>
</dbReference>
<dbReference type="PROSITE" id="PS51257">
    <property type="entry name" value="PROKAR_LIPOPROTEIN"/>
    <property type="match status" value="1"/>
</dbReference>
<feature type="signal peptide" evidence="1">
    <location>
        <begin position="1"/>
        <end position="19"/>
    </location>
</feature>
<dbReference type="SUPFAM" id="SSF159594">
    <property type="entry name" value="XCC0632-like"/>
    <property type="match status" value="1"/>
</dbReference>
<reference evidence="3 4" key="1">
    <citation type="submission" date="2018-07" db="EMBL/GenBank/DDBJ databases">
        <title>Genomic Encyclopedia of Type Strains, Phase IV (KMG-IV): sequencing the most valuable type-strain genomes for metagenomic binning, comparative biology and taxonomic classification.</title>
        <authorList>
            <person name="Goeker M."/>
        </authorList>
    </citation>
    <scope>NUCLEOTIDE SEQUENCE [LARGE SCALE GENOMIC DNA]</scope>
    <source>
        <strain evidence="3 4">DSM 26725</strain>
    </source>
</reference>
<dbReference type="InterPro" id="IPR005586">
    <property type="entry name" value="ABC_trans_aux"/>
</dbReference>
<dbReference type="AlphaFoldDB" id="A0A3D9FG54"/>
<evidence type="ECO:0000313" key="4">
    <source>
        <dbReference type="Proteomes" id="UP000256310"/>
    </source>
</evidence>
<dbReference type="Gene3D" id="3.40.50.10610">
    <property type="entry name" value="ABC-type transport auxiliary lipoprotein component"/>
    <property type="match status" value="1"/>
</dbReference>
<feature type="domain" description="ABC-type transport auxiliary lipoprotein component" evidence="2">
    <location>
        <begin position="37"/>
        <end position="182"/>
    </location>
</feature>
<gene>
    <name evidence="3" type="ORF">DFR46_1772</name>
</gene>
<organism evidence="3 4">
    <name type="scientific">Parasphingopyxis lamellibrachiae</name>
    <dbReference type="NCBI Taxonomy" id="680125"/>
    <lineage>
        <taxon>Bacteria</taxon>
        <taxon>Pseudomonadati</taxon>
        <taxon>Pseudomonadota</taxon>
        <taxon>Alphaproteobacteria</taxon>
        <taxon>Sphingomonadales</taxon>
        <taxon>Sphingomonadaceae</taxon>
        <taxon>Parasphingopyxis</taxon>
    </lineage>
</organism>
<keyword evidence="1" id="KW-0732">Signal</keyword>
<evidence type="ECO:0000256" key="1">
    <source>
        <dbReference type="SAM" id="SignalP"/>
    </source>
</evidence>
<sequence>MKRLIPLIALATLAGCVSFGSTPPPFLMTLSPDQQIESGESRSATMGQAITIQRPEVPQKLITNRLPVQTGETTIAYLTNALWVDTPNELLRSLLSEVVAARTGRVVLDPATYSGDPGTIIRGQLHEFGLDARTNEVVIVYDTTITDNAGIRTRRFEQREPVFEQDAQTVAQALNRAANRMAIEFSDWVSS</sequence>
<comment type="caution">
    <text evidence="3">The sequence shown here is derived from an EMBL/GenBank/DDBJ whole genome shotgun (WGS) entry which is preliminary data.</text>
</comment>
<dbReference type="Pfam" id="PF03886">
    <property type="entry name" value="ABC_trans_aux"/>
    <property type="match status" value="1"/>
</dbReference>
<evidence type="ECO:0000259" key="2">
    <source>
        <dbReference type="Pfam" id="PF03886"/>
    </source>
</evidence>
<accession>A0A3D9FG54</accession>
<evidence type="ECO:0000313" key="3">
    <source>
        <dbReference type="EMBL" id="RED16743.1"/>
    </source>
</evidence>
<proteinExistence type="predicted"/>
<name>A0A3D9FG54_9SPHN</name>
<keyword evidence="4" id="KW-1185">Reference proteome</keyword>
<dbReference type="Proteomes" id="UP000256310">
    <property type="component" value="Unassembled WGS sequence"/>
</dbReference>